<evidence type="ECO:0000256" key="5">
    <source>
        <dbReference type="SAM" id="MobiDB-lite"/>
    </source>
</evidence>
<comment type="similarity">
    <text evidence="2">Belongs to the bacterial solute-binding protein 5 family.</text>
</comment>
<dbReference type="GO" id="GO:0043190">
    <property type="term" value="C:ATP-binding cassette (ABC) transporter complex"/>
    <property type="evidence" value="ECO:0007669"/>
    <property type="project" value="InterPro"/>
</dbReference>
<dbReference type="PROSITE" id="PS51257">
    <property type="entry name" value="PROKAR_LIPOPROTEIN"/>
    <property type="match status" value="1"/>
</dbReference>
<dbReference type="GO" id="GO:0042597">
    <property type="term" value="C:periplasmic space"/>
    <property type="evidence" value="ECO:0007669"/>
    <property type="project" value="UniProtKB-ARBA"/>
</dbReference>
<dbReference type="Proteomes" id="UP000774000">
    <property type="component" value="Unassembled WGS sequence"/>
</dbReference>
<comment type="subcellular location">
    <subcellularLocation>
        <location evidence="1">Cell membrane</location>
        <topology evidence="1">Lipid-anchor</topology>
    </subcellularLocation>
</comment>
<dbReference type="PANTHER" id="PTHR30290:SF9">
    <property type="entry name" value="OLIGOPEPTIDE-BINDING PROTEIN APPA"/>
    <property type="match status" value="1"/>
</dbReference>
<dbReference type="PANTHER" id="PTHR30290">
    <property type="entry name" value="PERIPLASMIC BINDING COMPONENT OF ABC TRANSPORTER"/>
    <property type="match status" value="1"/>
</dbReference>
<dbReference type="PIRSF" id="PIRSF002741">
    <property type="entry name" value="MppA"/>
    <property type="match status" value="1"/>
</dbReference>
<feature type="compositionally biased region" description="Basic and acidic residues" evidence="5">
    <location>
        <begin position="31"/>
        <end position="51"/>
    </location>
</feature>
<feature type="region of interest" description="Disordered" evidence="5">
    <location>
        <begin position="26"/>
        <end position="74"/>
    </location>
</feature>
<gene>
    <name evidence="7" type="ORF">JOC47_002908</name>
</gene>
<accession>A0A939BS64</accession>
<keyword evidence="8" id="KW-1185">Reference proteome</keyword>
<dbReference type="GO" id="GO:0015833">
    <property type="term" value="P:peptide transport"/>
    <property type="evidence" value="ECO:0007669"/>
    <property type="project" value="TreeGrafter"/>
</dbReference>
<keyword evidence="3" id="KW-0813">Transport</keyword>
<dbReference type="Gene3D" id="3.40.190.10">
    <property type="entry name" value="Periplasmic binding protein-like II"/>
    <property type="match status" value="1"/>
</dbReference>
<feature type="domain" description="Solute-binding protein family 5" evidence="6">
    <location>
        <begin position="95"/>
        <end position="470"/>
    </location>
</feature>
<evidence type="ECO:0000256" key="3">
    <source>
        <dbReference type="ARBA" id="ARBA00022448"/>
    </source>
</evidence>
<dbReference type="GO" id="GO:1904680">
    <property type="term" value="F:peptide transmembrane transporter activity"/>
    <property type="evidence" value="ECO:0007669"/>
    <property type="project" value="TreeGrafter"/>
</dbReference>
<dbReference type="EMBL" id="JAFBDQ010000023">
    <property type="protein sequence ID" value="MBM7558039.1"/>
    <property type="molecule type" value="Genomic_DNA"/>
</dbReference>
<evidence type="ECO:0000256" key="1">
    <source>
        <dbReference type="ARBA" id="ARBA00004193"/>
    </source>
</evidence>
<dbReference type="RefSeq" id="WP_204703016.1">
    <property type="nucleotide sequence ID" value="NZ_JAFBDQ010000023.1"/>
</dbReference>
<dbReference type="InterPro" id="IPR000914">
    <property type="entry name" value="SBP_5_dom"/>
</dbReference>
<evidence type="ECO:0000313" key="8">
    <source>
        <dbReference type="Proteomes" id="UP000774000"/>
    </source>
</evidence>
<dbReference type="InterPro" id="IPR030678">
    <property type="entry name" value="Peptide/Ni-bd"/>
</dbReference>
<evidence type="ECO:0000256" key="4">
    <source>
        <dbReference type="ARBA" id="ARBA00022729"/>
    </source>
</evidence>
<proteinExistence type="inferred from homology"/>
<dbReference type="Gene3D" id="3.10.105.10">
    <property type="entry name" value="Dipeptide-binding Protein, Domain 3"/>
    <property type="match status" value="1"/>
</dbReference>
<protein>
    <submittedName>
        <fullName evidence="7">Peptide/nickel transport system substrate-binding protein/oligopeptide transport system substrate-binding protein</fullName>
    </submittedName>
</protein>
<organism evidence="7 8">
    <name type="scientific">Halanaerobacter jeridensis</name>
    <dbReference type="NCBI Taxonomy" id="706427"/>
    <lineage>
        <taxon>Bacteria</taxon>
        <taxon>Bacillati</taxon>
        <taxon>Bacillota</taxon>
        <taxon>Clostridia</taxon>
        <taxon>Halanaerobiales</taxon>
        <taxon>Halobacteroidaceae</taxon>
        <taxon>Halanaerobacter</taxon>
    </lineage>
</organism>
<sequence>MFKKLGISILILTLMVFFVVGCGGNQQSQPEKQEQGQKQAEKENYTTEDKMGGTFYGRLGANPPDLDPAHSTDTTSSRVVRNVFDGLVKYNEDLEVQPAIAKDWESSENGTEWIFHLREGVKFHNGREVKASDVVYSFSRLLDPETKSERAWLFENVVGAKAFQNGEADSVKGLKAVDEYTVKISLKEPFAPFLSMLCMENASIVPKEVIAEKGDGFGQHPVGAGPFEFKSWKQDSKLVLEKNEDYYEDNRPYLDKVVYRIIVEGTSAFPEYEQGNIYEFDADIPDGQMERVMDSEGEFANEYRQIDRLGTYYLAINNQKEPFNNKKVRKAMNYAVNKEVIAKVVRNGTVNPANGILPPGMPGYNSDLKGYPYNIEKAKELLKEAGYPDGLPGEYKIIYNTSKQHQRNLEAVQRNLKQIGINVKLVNMDWGTVLSKADKGSFTLMRMGWIADYPDPDNFLHVLFHSKNAGAGGNYAFYKNEDIDKKLEKARKMDRGEERLDLYQEIEKELINDAPWVPIYYYSTPVLVQSFVHDYVFTGQTPLPLTDVWVEPGHKTK</sequence>
<dbReference type="InterPro" id="IPR023765">
    <property type="entry name" value="SBP_5_CS"/>
</dbReference>
<evidence type="ECO:0000256" key="2">
    <source>
        <dbReference type="ARBA" id="ARBA00005695"/>
    </source>
</evidence>
<evidence type="ECO:0000313" key="7">
    <source>
        <dbReference type="EMBL" id="MBM7558039.1"/>
    </source>
</evidence>
<dbReference type="CDD" id="cd00995">
    <property type="entry name" value="PBP2_NikA_DppA_OppA_like"/>
    <property type="match status" value="1"/>
</dbReference>
<dbReference type="InterPro" id="IPR039424">
    <property type="entry name" value="SBP_5"/>
</dbReference>
<dbReference type="SUPFAM" id="SSF53850">
    <property type="entry name" value="Periplasmic binding protein-like II"/>
    <property type="match status" value="1"/>
</dbReference>
<comment type="caution">
    <text evidence="7">The sequence shown here is derived from an EMBL/GenBank/DDBJ whole genome shotgun (WGS) entry which is preliminary data.</text>
</comment>
<keyword evidence="4" id="KW-0732">Signal</keyword>
<dbReference type="PROSITE" id="PS01040">
    <property type="entry name" value="SBP_BACTERIAL_5"/>
    <property type="match status" value="1"/>
</dbReference>
<reference evidence="7" key="1">
    <citation type="submission" date="2021-01" db="EMBL/GenBank/DDBJ databases">
        <title>Genomic Encyclopedia of Type Strains, Phase IV (KMG-IV): sequencing the most valuable type-strain genomes for metagenomic binning, comparative biology and taxonomic classification.</title>
        <authorList>
            <person name="Goeker M."/>
        </authorList>
    </citation>
    <scope>NUCLEOTIDE SEQUENCE</scope>
    <source>
        <strain evidence="7">DSM 23230</strain>
    </source>
</reference>
<dbReference type="Pfam" id="PF00496">
    <property type="entry name" value="SBP_bac_5"/>
    <property type="match status" value="1"/>
</dbReference>
<evidence type="ECO:0000259" key="6">
    <source>
        <dbReference type="Pfam" id="PF00496"/>
    </source>
</evidence>
<dbReference type="AlphaFoldDB" id="A0A939BS64"/>
<name>A0A939BS64_9FIRM</name>
<dbReference type="Gene3D" id="3.90.76.10">
    <property type="entry name" value="Dipeptide-binding Protein, Domain 1"/>
    <property type="match status" value="1"/>
</dbReference>